<dbReference type="PRINTS" id="PR00469">
    <property type="entry name" value="PNDRDTASEII"/>
</dbReference>
<dbReference type="AlphaFoldDB" id="A0A0I9WLW2"/>
<feature type="binding site" evidence="6">
    <location>
        <position position="277"/>
    </location>
    <ligand>
        <name>FAD</name>
        <dbReference type="ChEBI" id="CHEBI:57692"/>
    </ligand>
</feature>
<dbReference type="InterPro" id="IPR022890">
    <property type="entry name" value="Fd--NADP_Rdtase_type_2"/>
</dbReference>
<dbReference type="InterPro" id="IPR036188">
    <property type="entry name" value="FAD/NAD-bd_sf"/>
</dbReference>
<evidence type="ECO:0000256" key="3">
    <source>
        <dbReference type="ARBA" id="ARBA00022827"/>
    </source>
</evidence>
<dbReference type="GO" id="GO:0050660">
    <property type="term" value="F:flavin adenine dinucleotide binding"/>
    <property type="evidence" value="ECO:0007669"/>
    <property type="project" value="UniProtKB-UniRule"/>
</dbReference>
<evidence type="ECO:0000256" key="4">
    <source>
        <dbReference type="ARBA" id="ARBA00022857"/>
    </source>
</evidence>
<accession>A0A0I9WLW2</accession>
<keyword evidence="2 6" id="KW-0285">Flavoprotein</keyword>
<dbReference type="RefSeq" id="WP_047341252.1">
    <property type="nucleotide sequence ID" value="NZ_LDEB01000012.1"/>
</dbReference>
<dbReference type="Pfam" id="PF07992">
    <property type="entry name" value="Pyr_redox_2"/>
    <property type="match status" value="1"/>
</dbReference>
<dbReference type="PANTHER" id="PTHR48105">
    <property type="entry name" value="THIOREDOXIN REDUCTASE 1-RELATED-RELATED"/>
    <property type="match status" value="1"/>
</dbReference>
<reference evidence="9" key="1">
    <citation type="submission" date="2017-04" db="EMBL/GenBank/DDBJ databases">
        <title>Function of individual gut microbiota members based on whole genome sequencing of pure cultures obtained from chicken caecum.</title>
        <authorList>
            <person name="Medvecky M."/>
            <person name="Cejkova D."/>
            <person name="Polansky O."/>
            <person name="Karasova D."/>
            <person name="Kubasova T."/>
            <person name="Cizek A."/>
            <person name="Rychlik I."/>
        </authorList>
    </citation>
    <scope>NUCLEOTIDE SEQUENCE [LARGE SCALE GENOMIC DNA]</scope>
    <source>
        <strain evidence="9">An144</strain>
    </source>
</reference>
<evidence type="ECO:0000313" key="8">
    <source>
        <dbReference type="EMBL" id="OUQ10737.1"/>
    </source>
</evidence>
<keyword evidence="5 6" id="KW-0560">Oxidoreductase</keyword>
<gene>
    <name evidence="8" type="ORF">B5E88_04690</name>
</gene>
<dbReference type="Gene3D" id="3.50.50.60">
    <property type="entry name" value="FAD/NAD(P)-binding domain"/>
    <property type="match status" value="2"/>
</dbReference>
<comment type="similarity">
    <text evidence="6">Belongs to the ferredoxin--NADP reductase type 2 family.</text>
</comment>
<comment type="caution">
    <text evidence="8">The sequence shown here is derived from an EMBL/GenBank/DDBJ whole genome shotgun (WGS) entry which is preliminary data.</text>
</comment>
<comment type="cofactor">
    <cofactor evidence="6">
        <name>FAD</name>
        <dbReference type="ChEBI" id="CHEBI:57692"/>
    </cofactor>
    <text evidence="6">Binds 1 FAD per subunit.</text>
</comment>
<dbReference type="SUPFAM" id="SSF51905">
    <property type="entry name" value="FAD/NAD(P)-binding domain"/>
    <property type="match status" value="1"/>
</dbReference>
<dbReference type="EC" id="1.18.1.2" evidence="6"/>
<comment type="caution">
    <text evidence="6">Lacks conserved residue(s) required for the propagation of feature annotation.</text>
</comment>
<name>A0A0I9WLW2_9ENTE</name>
<dbReference type="InterPro" id="IPR023753">
    <property type="entry name" value="FAD/NAD-binding_dom"/>
</dbReference>
<comment type="subunit">
    <text evidence="1 6">Homodimer.</text>
</comment>
<dbReference type="EMBL" id="NFLC01000007">
    <property type="protein sequence ID" value="OUQ10737.1"/>
    <property type="molecule type" value="Genomic_DNA"/>
</dbReference>
<feature type="domain" description="FAD/NAD(P)-binding" evidence="7">
    <location>
        <begin position="5"/>
        <end position="285"/>
    </location>
</feature>
<feature type="binding site" evidence="6">
    <location>
        <position position="86"/>
    </location>
    <ligand>
        <name>FAD</name>
        <dbReference type="ChEBI" id="CHEBI:57692"/>
    </ligand>
</feature>
<organism evidence="8 9">
    <name type="scientific">Enterococcus cecorum</name>
    <dbReference type="NCBI Taxonomy" id="44008"/>
    <lineage>
        <taxon>Bacteria</taxon>
        <taxon>Bacillati</taxon>
        <taxon>Bacillota</taxon>
        <taxon>Bacilli</taxon>
        <taxon>Lactobacillales</taxon>
        <taxon>Enterococcaceae</taxon>
        <taxon>Enterococcus</taxon>
    </lineage>
</organism>
<feature type="binding site" evidence="6">
    <location>
        <position position="34"/>
    </location>
    <ligand>
        <name>FAD</name>
        <dbReference type="ChEBI" id="CHEBI:57692"/>
    </ligand>
</feature>
<feature type="binding site" evidence="6">
    <location>
        <position position="318"/>
    </location>
    <ligand>
        <name>FAD</name>
        <dbReference type="ChEBI" id="CHEBI:57692"/>
    </ligand>
</feature>
<evidence type="ECO:0000256" key="5">
    <source>
        <dbReference type="ARBA" id="ARBA00023002"/>
    </source>
</evidence>
<comment type="catalytic activity">
    <reaction evidence="6">
        <text>2 reduced [2Fe-2S]-[ferredoxin] + NADP(+) + H(+) = 2 oxidized [2Fe-2S]-[ferredoxin] + NADPH</text>
        <dbReference type="Rhea" id="RHEA:20125"/>
        <dbReference type="Rhea" id="RHEA-COMP:10000"/>
        <dbReference type="Rhea" id="RHEA-COMP:10001"/>
        <dbReference type="ChEBI" id="CHEBI:15378"/>
        <dbReference type="ChEBI" id="CHEBI:33737"/>
        <dbReference type="ChEBI" id="CHEBI:33738"/>
        <dbReference type="ChEBI" id="CHEBI:57783"/>
        <dbReference type="ChEBI" id="CHEBI:58349"/>
        <dbReference type="EC" id="1.18.1.2"/>
    </reaction>
</comment>
<evidence type="ECO:0000256" key="1">
    <source>
        <dbReference type="ARBA" id="ARBA00011738"/>
    </source>
</evidence>
<dbReference type="InterPro" id="IPR050097">
    <property type="entry name" value="Ferredoxin-NADP_redctase_2"/>
</dbReference>
<feature type="binding site" evidence="6">
    <location>
        <position position="46"/>
    </location>
    <ligand>
        <name>FAD</name>
        <dbReference type="ChEBI" id="CHEBI:57692"/>
    </ligand>
</feature>
<evidence type="ECO:0000256" key="6">
    <source>
        <dbReference type="HAMAP-Rule" id="MF_01685"/>
    </source>
</evidence>
<feature type="binding site" evidence="6">
    <location>
        <position position="42"/>
    </location>
    <ligand>
        <name>FAD</name>
        <dbReference type="ChEBI" id="CHEBI:57692"/>
    </ligand>
</feature>
<sequence>MQPTYDCVIIGGGPAGLYASFYAGLRDMKIALVEALDHLGGKLSFYPEKMVWDVGALPPSKGKQIQKHLIEQAQTFQPDIYLNTKINKIEKVEDTFLLHSNQATPLKAKTVLLAIGGGIYTPKKLTVSLTKAVQDKIFYHFPDPNLIKGKELLVSGGGNSAVDYAIEAREFGAKVKVSYRGEKLKGHESQVRKLSELGIPVYYCDTIEEIREQGQKLQVKCAVHTLSADYLLIQHGYEHDGSLFESCSFDLKRHNEYALDCQQPSITSEKGIFATGDIQYYPGKVNLLTGAFNDSVHAVNQIKQYLDESAASFEMVSSHNEKFHTRNQALFANQEAI</sequence>
<evidence type="ECO:0000313" key="9">
    <source>
        <dbReference type="Proteomes" id="UP000196074"/>
    </source>
</evidence>
<evidence type="ECO:0000256" key="2">
    <source>
        <dbReference type="ARBA" id="ARBA00022630"/>
    </source>
</evidence>
<dbReference type="PRINTS" id="PR00368">
    <property type="entry name" value="FADPNR"/>
</dbReference>
<dbReference type="Proteomes" id="UP000196074">
    <property type="component" value="Unassembled WGS sequence"/>
</dbReference>
<dbReference type="HAMAP" id="MF_01685">
    <property type="entry name" value="FENR2"/>
    <property type="match status" value="1"/>
</dbReference>
<keyword evidence="3 6" id="KW-0274">FAD</keyword>
<keyword evidence="4 6" id="KW-0521">NADP</keyword>
<dbReference type="GO" id="GO:0004324">
    <property type="term" value="F:ferredoxin-NADP+ reductase activity"/>
    <property type="evidence" value="ECO:0007669"/>
    <property type="project" value="UniProtKB-UniRule"/>
</dbReference>
<protein>
    <recommendedName>
        <fullName evidence="6">Ferredoxin--NADP reductase</fullName>
        <shortName evidence="6">FNR</shortName>
        <shortName evidence="6">Fd-NADP(+) reductase</shortName>
        <ecNumber evidence="6">1.18.1.2</ecNumber>
    </recommendedName>
</protein>
<proteinExistence type="inferred from homology"/>
<evidence type="ECO:0000259" key="7">
    <source>
        <dbReference type="Pfam" id="PF07992"/>
    </source>
</evidence>
<dbReference type="GO" id="GO:0050661">
    <property type="term" value="F:NADP binding"/>
    <property type="evidence" value="ECO:0007669"/>
    <property type="project" value="UniProtKB-UniRule"/>
</dbReference>